<proteinExistence type="predicted"/>
<reference evidence="2 3" key="1">
    <citation type="submission" date="2019-11" db="EMBL/GenBank/DDBJ databases">
        <title>Growth characteristics of pneumococcus vary with the chemical composition of the capsule and with environmental conditions.</title>
        <authorList>
            <person name="Tothpal A."/>
            <person name="Desobry K."/>
            <person name="Joshi S."/>
            <person name="Wyllie A.L."/>
            <person name="Weinberger D.M."/>
        </authorList>
    </citation>
    <scope>NUCLEOTIDE SEQUENCE [LARGE SCALE GENOMIC DNA]</scope>
    <source>
        <strain evidence="3">pnumococcus19F</strain>
    </source>
</reference>
<dbReference type="Pfam" id="PF10110">
    <property type="entry name" value="GPDPase_memb"/>
    <property type="match status" value="1"/>
</dbReference>
<sequence length="78" mass="9122">FYLPLIPLLLAQTLVDDITQRESLILGILNFVVIKNLYYMALTYFLVKFVSFLTGKELDMLPRREKDHIVRWGVMTCA</sequence>
<evidence type="ECO:0000259" key="1">
    <source>
        <dbReference type="Pfam" id="PF10110"/>
    </source>
</evidence>
<name>A0A6G2DGJ9_STREE</name>
<accession>A0A6G2DGJ9</accession>
<feature type="non-terminal residue" evidence="2">
    <location>
        <position position="78"/>
    </location>
</feature>
<dbReference type="EMBL" id="WNHQ01002489">
    <property type="protein sequence ID" value="MTV75684.1"/>
    <property type="molecule type" value="Genomic_DNA"/>
</dbReference>
<dbReference type="Proteomes" id="UP000483094">
    <property type="component" value="Unassembled WGS sequence"/>
</dbReference>
<dbReference type="InterPro" id="IPR018476">
    <property type="entry name" value="GlyceroP-diester-Pdiesterase_M"/>
</dbReference>
<comment type="caution">
    <text evidence="2">The sequence shown here is derived from an EMBL/GenBank/DDBJ whole genome shotgun (WGS) entry which is preliminary data.</text>
</comment>
<organism evidence="2 3">
    <name type="scientific">Streptococcus pneumoniae</name>
    <dbReference type="NCBI Taxonomy" id="1313"/>
    <lineage>
        <taxon>Bacteria</taxon>
        <taxon>Bacillati</taxon>
        <taxon>Bacillota</taxon>
        <taxon>Bacilli</taxon>
        <taxon>Lactobacillales</taxon>
        <taxon>Streptococcaceae</taxon>
        <taxon>Streptococcus</taxon>
    </lineage>
</organism>
<evidence type="ECO:0000313" key="3">
    <source>
        <dbReference type="Proteomes" id="UP000483094"/>
    </source>
</evidence>
<feature type="non-terminal residue" evidence="2">
    <location>
        <position position="1"/>
    </location>
</feature>
<dbReference type="AlphaFoldDB" id="A0A6G2DGJ9"/>
<evidence type="ECO:0000313" key="2">
    <source>
        <dbReference type="EMBL" id="MTV75684.1"/>
    </source>
</evidence>
<gene>
    <name evidence="2" type="ORF">GM540_17280</name>
</gene>
<protein>
    <submittedName>
        <fullName evidence="2">Glycerophosphoryl diester phosphodiesterase</fullName>
    </submittedName>
</protein>
<feature type="domain" description="Glycerophosphoryl diester phosphodiesterase membrane" evidence="1">
    <location>
        <begin position="1"/>
        <end position="56"/>
    </location>
</feature>